<dbReference type="Gene3D" id="2.60.120.560">
    <property type="entry name" value="Exo-inulinase, domain 1"/>
    <property type="match status" value="1"/>
</dbReference>
<evidence type="ECO:0000313" key="3">
    <source>
        <dbReference type="EMBL" id="KUK44828.1"/>
    </source>
</evidence>
<reference evidence="4" key="1">
    <citation type="journal article" date="2015" name="MBio">
        <title>Genome-resolved metagenomic analysis reveals roles for candidate phyla and other microbial community members in biogeochemical transformations in oil reservoirs.</title>
        <authorList>
            <person name="Hu P."/>
            <person name="Tom L."/>
            <person name="Singh A."/>
            <person name="Thomas B.C."/>
            <person name="Baker B.J."/>
            <person name="Piceno Y.M."/>
            <person name="Andersen G.L."/>
            <person name="Banfield J.F."/>
        </authorList>
    </citation>
    <scope>NUCLEOTIDE SEQUENCE [LARGE SCALE GENOMIC DNA]</scope>
    <source>
        <strain evidence="4">56_747</strain>
    </source>
</reference>
<organism evidence="4 5">
    <name type="scientific">Methanothrix harundinacea</name>
    <dbReference type="NCBI Taxonomy" id="301375"/>
    <lineage>
        <taxon>Archaea</taxon>
        <taxon>Methanobacteriati</taxon>
        <taxon>Methanobacteriota</taxon>
        <taxon>Stenosarchaea group</taxon>
        <taxon>Methanomicrobia</taxon>
        <taxon>Methanotrichales</taxon>
        <taxon>Methanotrichaceae</taxon>
        <taxon>Methanothrix</taxon>
    </lineage>
</organism>
<proteinExistence type="predicted"/>
<evidence type="ECO:0000259" key="2">
    <source>
        <dbReference type="Pfam" id="PF06439"/>
    </source>
</evidence>
<evidence type="ECO:0000256" key="1">
    <source>
        <dbReference type="SAM" id="MobiDB-lite"/>
    </source>
</evidence>
<sequence>MDQWTGGRGTFEHMDKAWNTVRAASLLFLVAALMAQALVPGMAEEEPKVPDWINEINPADYVLLDSDLPAGLHVAGDILAYARAAETAVMKGGRADVERFAYFEANENICQPDPEGVYDCIGGNLLLSVYVYETADQARAVWENTIVDVYGDLPPPEGFEHVSNVIAPTDSRFGEEGSCAGPYIWYRNIGCTIFGNWDENDRKMASLWLDKVSKTKPAVQVNLRMREDLSLIMGYVYNGYFIGTDNYRPLSETAADKQAVQAQVFNAGDEVAENVYIQFYLQMPGEAEYSELGDPVLVGSVPPGDGRAVSIYWDLGGENVEGATLGAQAFVPGAVDVDPDDDFISITVNVYYAHNGERAYSAIDDAYHFRNYNFNESKTEELAEELIATVAAGVPPSLEKELWLRLFFPTTYTRLWSYFNESYQLGAGGHCYGMAATSALYFTDPSLRPATKKTSEMSFEEARQNIDVYHRAQMVPVMRSLLSDAGQYFDRGYGSSSSESQSKTYASVKRSLKEDRLPLLISFRGRKNNSTWGHAVLAYKLVEVEGEDYKQVYIYDSNTLMQDLESFKKPMPVALLWLDGFLYYSVQSGNQSYGSRIPSKIAANPVFRTIPLEEANATLPGMKEMVKGWIETLKKEGWFATATRCPADALFTDPAGRRVGTVEGRVVNEIPGAEVLSSGEVEIYLLPMDLEYSLEISGTGTGMVNLDVISPEGDSSAKVISFTNVSIGSGRKLTGKITAGAEVEELKSGASTIEPSLSGVLDLGAEGGSDETAVGEGDEDGTESGVKDGTVAFPTAEQELIFERTSLWAVDNGPTSPTGFTIDRKWTITEIKTYHWNYGQGKNPGMIGLQDEKGMVLGMWPASSLPGSGGVPDAYWTTRPNLTLPPGEYTILDSDPTTWSQNAETGGEGIAWVYGLPSSGSGDGSGIESEGLPFTDDFDDGDMAGWTVGGLLGSWTGSAQDGVLRQNSNDFSGSEGAEGSYLGTYVTAGGPTWRDYDLQAKVRPVDNDGIGLLFRYEDPSNHYRFLWVGDESSTGPLRRLDRIKDGVQTVLKSERGEAARYDPGRWYTLEASLDDDVIRIYIDGALWGEVRDGEIESGAVGLFSYAQEGVEFDDVEVRSAAEGSSPSAAGSVSKVTGGAGEAAGSGWDLPKYGEILIDAPPGGWEGVVSGEAI</sequence>
<gene>
    <name evidence="3" type="ORF">XD72_0788</name>
    <name evidence="4" type="ORF">XE07_1226</name>
</gene>
<protein>
    <recommendedName>
        <fullName evidence="2">3-keto-alpha-glucoside-1,2-lyase/3-keto-2-hydroxy-glucal hydratase domain-containing protein</fullName>
    </recommendedName>
</protein>
<dbReference type="SUPFAM" id="SSF49899">
    <property type="entry name" value="Concanavalin A-like lectins/glucanases"/>
    <property type="match status" value="1"/>
</dbReference>
<feature type="domain" description="3-keto-alpha-glucoside-1,2-lyase/3-keto-2-hydroxy-glucal hydratase" evidence="2">
    <location>
        <begin position="934"/>
        <end position="1118"/>
    </location>
</feature>
<evidence type="ECO:0000313" key="4">
    <source>
        <dbReference type="EMBL" id="KUK96289.1"/>
    </source>
</evidence>
<dbReference type="Proteomes" id="UP000053961">
    <property type="component" value="Unassembled WGS sequence"/>
</dbReference>
<comment type="caution">
    <text evidence="4">The sequence shown here is derived from an EMBL/GenBank/DDBJ whole genome shotgun (WGS) entry which is preliminary data.</text>
</comment>
<evidence type="ECO:0000313" key="5">
    <source>
        <dbReference type="Proteomes" id="UP000053961"/>
    </source>
</evidence>
<dbReference type="AlphaFoldDB" id="A0A101IJH4"/>
<dbReference type="Proteomes" id="UP000057043">
    <property type="component" value="Unassembled WGS sequence"/>
</dbReference>
<dbReference type="PATRIC" id="fig|301375.6.peg.146"/>
<dbReference type="EMBL" id="LGFT01000014">
    <property type="protein sequence ID" value="KUK44828.1"/>
    <property type="molecule type" value="Genomic_DNA"/>
</dbReference>
<name>A0A101IJH4_9EURY</name>
<reference evidence="5 6" key="2">
    <citation type="journal article" date="2015" name="MBio">
        <title>Genome-Resolved Metagenomic Analysis Reveals Roles for Candidate Phyla and Other Microbial Community Members in Biogeochemical Transformations in Oil Reservoirs.</title>
        <authorList>
            <person name="Hu P."/>
            <person name="Tom L."/>
            <person name="Singh A."/>
            <person name="Thomas B.C."/>
            <person name="Baker B.J."/>
            <person name="Piceno Y.M."/>
            <person name="Andersen G.L."/>
            <person name="Banfield J.F."/>
        </authorList>
    </citation>
    <scope>NUCLEOTIDE SEQUENCE [LARGE SCALE GENOMIC DNA]</scope>
    <source>
        <strain evidence="3">57_489</strain>
    </source>
</reference>
<feature type="region of interest" description="Disordered" evidence="1">
    <location>
        <begin position="765"/>
        <end position="789"/>
    </location>
</feature>
<accession>A0A101IJH4</accession>
<dbReference type="InterPro" id="IPR010496">
    <property type="entry name" value="AL/BT2_dom"/>
</dbReference>
<dbReference type="Pfam" id="PF06439">
    <property type="entry name" value="3keto-disac_hyd"/>
    <property type="match status" value="1"/>
</dbReference>
<evidence type="ECO:0000313" key="6">
    <source>
        <dbReference type="Proteomes" id="UP000057043"/>
    </source>
</evidence>
<dbReference type="InterPro" id="IPR013320">
    <property type="entry name" value="ConA-like_dom_sf"/>
</dbReference>
<dbReference type="EMBL" id="LGHB01000016">
    <property type="protein sequence ID" value="KUK96289.1"/>
    <property type="molecule type" value="Genomic_DNA"/>
</dbReference>
<dbReference type="GO" id="GO:0016787">
    <property type="term" value="F:hydrolase activity"/>
    <property type="evidence" value="ECO:0007669"/>
    <property type="project" value="InterPro"/>
</dbReference>